<reference evidence="2" key="1">
    <citation type="submission" date="2020-01" db="EMBL/GenBank/DDBJ databases">
        <authorList>
            <person name="Meier V. D."/>
            <person name="Meier V D."/>
        </authorList>
    </citation>
    <scope>NUCLEOTIDE SEQUENCE</scope>
    <source>
        <strain evidence="2">HLG_WM_MAG_12</strain>
    </source>
</reference>
<evidence type="ECO:0000313" key="2">
    <source>
        <dbReference type="EMBL" id="CAA6813666.1"/>
    </source>
</evidence>
<name>A0A6S6TBD4_9BACT</name>
<gene>
    <name evidence="2" type="ORF">HELGO_WM23255</name>
</gene>
<dbReference type="AlphaFoldDB" id="A0A6S6TBD4"/>
<dbReference type="EMBL" id="CACVAW010000057">
    <property type="protein sequence ID" value="CAA6813666.1"/>
    <property type="molecule type" value="Genomic_DNA"/>
</dbReference>
<sequence length="292" mass="33970">MRNFFLFIILSIFLWADEPSAFGAGNLNSVSAYGLDENEKAIVKNKKSIRVLTNKLENLDDELESIKLISKNINSNMIKDTKKSNERELEKLNTLIDNQNKTIEKFSQNYKSALKEISWVVDDINSKFISKNEFEKIINKLNKKIHDLEKKEDKKKEIKQKTKNEITPKVKLDKKENNWELQKKADNLYKKNNLDTLKSISERLISKGFKPAKNNFYLAEVEYKKANYNKAISLYKKSLKIYDQASYAPKLLLHSGIALKKIGQDVQAKKFFEIIVDDFSNSKEAIEVQKYL</sequence>
<evidence type="ECO:0000256" key="1">
    <source>
        <dbReference type="SAM" id="Coils"/>
    </source>
</evidence>
<proteinExistence type="predicted"/>
<protein>
    <submittedName>
        <fullName evidence="2">Uncharacterized protein</fullName>
    </submittedName>
</protein>
<organism evidence="2">
    <name type="scientific">uncultured Campylobacterales bacterium</name>
    <dbReference type="NCBI Taxonomy" id="352960"/>
    <lineage>
        <taxon>Bacteria</taxon>
        <taxon>Pseudomonadati</taxon>
        <taxon>Campylobacterota</taxon>
        <taxon>Epsilonproteobacteria</taxon>
        <taxon>Campylobacterales</taxon>
        <taxon>environmental samples</taxon>
    </lineage>
</organism>
<dbReference type="Gene3D" id="1.25.40.10">
    <property type="entry name" value="Tetratricopeptide repeat domain"/>
    <property type="match status" value="1"/>
</dbReference>
<keyword evidence="1" id="KW-0175">Coiled coil</keyword>
<dbReference type="InterPro" id="IPR011990">
    <property type="entry name" value="TPR-like_helical_dom_sf"/>
</dbReference>
<dbReference type="SUPFAM" id="SSF48452">
    <property type="entry name" value="TPR-like"/>
    <property type="match status" value="1"/>
</dbReference>
<accession>A0A6S6TBD4</accession>
<feature type="coiled-coil region" evidence="1">
    <location>
        <begin position="42"/>
        <end position="165"/>
    </location>
</feature>